<evidence type="ECO:0000313" key="1">
    <source>
        <dbReference type="EnsemblPlants" id="Solyc11g065420.2.1"/>
    </source>
</evidence>
<evidence type="ECO:0000313" key="2">
    <source>
        <dbReference type="Proteomes" id="UP000004994"/>
    </source>
</evidence>
<reference evidence="1" key="1">
    <citation type="journal article" date="2012" name="Nature">
        <title>The tomato genome sequence provides insights into fleshy fruit evolution.</title>
        <authorList>
            <consortium name="Tomato Genome Consortium"/>
        </authorList>
    </citation>
    <scope>NUCLEOTIDE SEQUENCE [LARGE SCALE GENOMIC DNA]</scope>
    <source>
        <strain evidence="1">cv. Heinz 1706</strain>
    </source>
</reference>
<reference evidence="1" key="2">
    <citation type="submission" date="2019-01" db="UniProtKB">
        <authorList>
            <consortium name="EnsemblPlants"/>
        </authorList>
    </citation>
    <scope>IDENTIFICATION</scope>
    <source>
        <strain evidence="1">cv. Heinz 1706</strain>
    </source>
</reference>
<keyword evidence="2" id="KW-1185">Reference proteome</keyword>
<name>A0A3Q7IYD1_SOLLC</name>
<dbReference type="EnsemblPlants" id="Solyc11g065420.2.1">
    <property type="protein sequence ID" value="Solyc11g065420.2.1"/>
    <property type="gene ID" value="Solyc11g065420.2"/>
</dbReference>
<dbReference type="InParanoid" id="A0A3Q7IYD1"/>
<accession>A0A3Q7IYD1</accession>
<sequence length="93" mass="10641">MHAIEPPELVKLVGKPKRMREREKNEVVKRQGVWKLTRKGKVMTCSNCENKITMQKDVKRQSRGNNLLRSKGNNLLTKGKILAGEKRDSLGEV</sequence>
<organism evidence="1">
    <name type="scientific">Solanum lycopersicum</name>
    <name type="common">Tomato</name>
    <name type="synonym">Lycopersicon esculentum</name>
    <dbReference type="NCBI Taxonomy" id="4081"/>
    <lineage>
        <taxon>Eukaryota</taxon>
        <taxon>Viridiplantae</taxon>
        <taxon>Streptophyta</taxon>
        <taxon>Embryophyta</taxon>
        <taxon>Tracheophyta</taxon>
        <taxon>Spermatophyta</taxon>
        <taxon>Magnoliopsida</taxon>
        <taxon>eudicotyledons</taxon>
        <taxon>Gunneridae</taxon>
        <taxon>Pentapetalae</taxon>
        <taxon>asterids</taxon>
        <taxon>lamiids</taxon>
        <taxon>Solanales</taxon>
        <taxon>Solanaceae</taxon>
        <taxon>Solanoideae</taxon>
        <taxon>Solaneae</taxon>
        <taxon>Solanum</taxon>
        <taxon>Solanum subgen. Lycopersicon</taxon>
    </lineage>
</organism>
<dbReference type="Gramene" id="Solyc11g065420.2.1">
    <property type="protein sequence ID" value="Solyc11g065420.2.1"/>
    <property type="gene ID" value="Solyc11g065420.2"/>
</dbReference>
<protein>
    <submittedName>
        <fullName evidence="1">Uncharacterized protein</fullName>
    </submittedName>
</protein>
<dbReference type="Proteomes" id="UP000004994">
    <property type="component" value="Chromosome 11"/>
</dbReference>
<dbReference type="PaxDb" id="4081-Solyc11g065420.1.1"/>
<proteinExistence type="predicted"/>
<dbReference type="AlphaFoldDB" id="A0A3Q7IYD1"/>